<reference evidence="2" key="1">
    <citation type="journal article" date="2015" name="Proc. Natl. Acad. Sci. U.S.A.">
        <title>Genome sequencing of adzuki bean (Vigna angularis) provides insight into high starch and low fat accumulation and domestication.</title>
        <authorList>
            <person name="Yang K."/>
            <person name="Tian Z."/>
            <person name="Chen C."/>
            <person name="Luo L."/>
            <person name="Zhao B."/>
            <person name="Wang Z."/>
            <person name="Yu L."/>
            <person name="Li Y."/>
            <person name="Sun Y."/>
            <person name="Li W."/>
            <person name="Chen Y."/>
            <person name="Li Y."/>
            <person name="Zhang Y."/>
            <person name="Ai D."/>
            <person name="Zhao J."/>
            <person name="Shang C."/>
            <person name="Ma Y."/>
            <person name="Wu B."/>
            <person name="Wang M."/>
            <person name="Gao L."/>
            <person name="Sun D."/>
            <person name="Zhang P."/>
            <person name="Guo F."/>
            <person name="Wang W."/>
            <person name="Li Y."/>
            <person name="Wang J."/>
            <person name="Varshney R.K."/>
            <person name="Wang J."/>
            <person name="Ling H.Q."/>
            <person name="Wan P."/>
        </authorList>
    </citation>
    <scope>NUCLEOTIDE SEQUENCE</scope>
    <source>
        <strain evidence="2">cv. Jingnong 6</strain>
    </source>
</reference>
<sequence length="76" mass="8633">MQIILKHTKGTTMVRELIQRPTPLKLSLCAQFAFRIKLAVTLGHLQSHSDQIRYANHQTKSSTLSSFAQRTSSHNE</sequence>
<dbReference type="Proteomes" id="UP000053144">
    <property type="component" value="Chromosome 3"/>
</dbReference>
<evidence type="ECO:0000313" key="2">
    <source>
        <dbReference type="Proteomes" id="UP000053144"/>
    </source>
</evidence>
<proteinExistence type="predicted"/>
<organism evidence="1 2">
    <name type="scientific">Phaseolus angularis</name>
    <name type="common">Azuki bean</name>
    <name type="synonym">Vigna angularis</name>
    <dbReference type="NCBI Taxonomy" id="3914"/>
    <lineage>
        <taxon>Eukaryota</taxon>
        <taxon>Viridiplantae</taxon>
        <taxon>Streptophyta</taxon>
        <taxon>Embryophyta</taxon>
        <taxon>Tracheophyta</taxon>
        <taxon>Spermatophyta</taxon>
        <taxon>Magnoliopsida</taxon>
        <taxon>eudicotyledons</taxon>
        <taxon>Gunneridae</taxon>
        <taxon>Pentapetalae</taxon>
        <taxon>rosids</taxon>
        <taxon>fabids</taxon>
        <taxon>Fabales</taxon>
        <taxon>Fabaceae</taxon>
        <taxon>Papilionoideae</taxon>
        <taxon>50 kb inversion clade</taxon>
        <taxon>NPAAA clade</taxon>
        <taxon>indigoferoid/millettioid clade</taxon>
        <taxon>Phaseoleae</taxon>
        <taxon>Vigna</taxon>
    </lineage>
</organism>
<protein>
    <submittedName>
        <fullName evidence="1">Uncharacterized protein</fullName>
    </submittedName>
</protein>
<gene>
    <name evidence="1" type="ORF">LR48_Vigan03g126100</name>
</gene>
<dbReference type="Gramene" id="KOM37879">
    <property type="protein sequence ID" value="KOM37879"/>
    <property type="gene ID" value="LR48_Vigan03g126100"/>
</dbReference>
<evidence type="ECO:0000313" key="1">
    <source>
        <dbReference type="EMBL" id="KOM37879.1"/>
    </source>
</evidence>
<dbReference type="AlphaFoldDB" id="A0A0L9U633"/>
<dbReference type="EMBL" id="CM003373">
    <property type="protein sequence ID" value="KOM37879.1"/>
    <property type="molecule type" value="Genomic_DNA"/>
</dbReference>
<accession>A0A0L9U633</accession>
<name>A0A0L9U633_PHAAN</name>